<dbReference type="InterPro" id="IPR039470">
    <property type="entry name" value="Nuc_deoxyri_tr2"/>
</dbReference>
<dbReference type="Gene3D" id="3.40.50.450">
    <property type="match status" value="1"/>
</dbReference>
<protein>
    <submittedName>
        <fullName evidence="2">Uncharacterized protein</fullName>
    </submittedName>
</protein>
<keyword evidence="3" id="KW-1185">Reference proteome</keyword>
<name>A0A6A7AH34_9PLEO</name>
<accession>A0A6A7AH34</accession>
<evidence type="ECO:0000313" key="2">
    <source>
        <dbReference type="EMBL" id="KAF2831977.1"/>
    </source>
</evidence>
<evidence type="ECO:0000313" key="3">
    <source>
        <dbReference type="Proteomes" id="UP000799424"/>
    </source>
</evidence>
<dbReference type="OrthoDB" id="2893324at2759"/>
<sequence length="336" mass="38175">MSLVNFQPSYTHFARSFTFPKSSVSLAQNRVRQISRHISRTNTSASQHSHSEAQVMAKGTAPPPKEPSKLETTVLKDSNVNRRMCGFCKSMTLDFPLGEDGQPIEDKSNQLIPSPTVKKQRHPQFTVHLPPSEPGPSRISLFTAGSIEMGAAVPWQNRLIEHLEHLPITISNPRKDSWDPKIDVKSRDVKFKMQVEWELEALKRATVICFFYDVDTISPVTLMELGLWASSGKVIVCCGGKYWRSGNVDIVCDRYNIPRVDSFEMLVPAVKEFLRMKGLVLDERGDLKKGELQTEEPEMADGKQWWLKFRDPEKLKAENEAKKLYAEWKASETAKQ</sequence>
<dbReference type="AlphaFoldDB" id="A0A6A7AH34"/>
<gene>
    <name evidence="2" type="ORF">CC86DRAFT_312623</name>
</gene>
<feature type="region of interest" description="Disordered" evidence="1">
    <location>
        <begin position="39"/>
        <end position="70"/>
    </location>
</feature>
<evidence type="ECO:0000256" key="1">
    <source>
        <dbReference type="SAM" id="MobiDB-lite"/>
    </source>
</evidence>
<reference evidence="2" key="1">
    <citation type="journal article" date="2020" name="Stud. Mycol.">
        <title>101 Dothideomycetes genomes: a test case for predicting lifestyles and emergence of pathogens.</title>
        <authorList>
            <person name="Haridas S."/>
            <person name="Albert R."/>
            <person name="Binder M."/>
            <person name="Bloem J."/>
            <person name="Labutti K."/>
            <person name="Salamov A."/>
            <person name="Andreopoulos B."/>
            <person name="Baker S."/>
            <person name="Barry K."/>
            <person name="Bills G."/>
            <person name="Bluhm B."/>
            <person name="Cannon C."/>
            <person name="Castanera R."/>
            <person name="Culley D."/>
            <person name="Daum C."/>
            <person name="Ezra D."/>
            <person name="Gonzalez J."/>
            <person name="Henrissat B."/>
            <person name="Kuo A."/>
            <person name="Liang C."/>
            <person name="Lipzen A."/>
            <person name="Lutzoni F."/>
            <person name="Magnuson J."/>
            <person name="Mondo S."/>
            <person name="Nolan M."/>
            <person name="Ohm R."/>
            <person name="Pangilinan J."/>
            <person name="Park H.-J."/>
            <person name="Ramirez L."/>
            <person name="Alfaro M."/>
            <person name="Sun H."/>
            <person name="Tritt A."/>
            <person name="Yoshinaga Y."/>
            <person name="Zwiers L.-H."/>
            <person name="Turgeon B."/>
            <person name="Goodwin S."/>
            <person name="Spatafora J."/>
            <person name="Crous P."/>
            <person name="Grigoriev I."/>
        </authorList>
    </citation>
    <scope>NUCLEOTIDE SEQUENCE</scope>
    <source>
        <strain evidence="2">CBS 113818</strain>
    </source>
</reference>
<dbReference type="Pfam" id="PF15891">
    <property type="entry name" value="Nuc_deoxyri_tr2"/>
    <property type="match status" value="1"/>
</dbReference>
<dbReference type="EMBL" id="MU006217">
    <property type="protein sequence ID" value="KAF2831977.1"/>
    <property type="molecule type" value="Genomic_DNA"/>
</dbReference>
<dbReference type="Proteomes" id="UP000799424">
    <property type="component" value="Unassembled WGS sequence"/>
</dbReference>
<organism evidence="2 3">
    <name type="scientific">Ophiobolus disseminans</name>
    <dbReference type="NCBI Taxonomy" id="1469910"/>
    <lineage>
        <taxon>Eukaryota</taxon>
        <taxon>Fungi</taxon>
        <taxon>Dikarya</taxon>
        <taxon>Ascomycota</taxon>
        <taxon>Pezizomycotina</taxon>
        <taxon>Dothideomycetes</taxon>
        <taxon>Pleosporomycetidae</taxon>
        <taxon>Pleosporales</taxon>
        <taxon>Pleosporineae</taxon>
        <taxon>Phaeosphaeriaceae</taxon>
        <taxon>Ophiobolus</taxon>
    </lineage>
</organism>
<proteinExistence type="predicted"/>